<dbReference type="Gene3D" id="1.10.10.60">
    <property type="entry name" value="Homeodomain-like"/>
    <property type="match status" value="1"/>
</dbReference>
<dbReference type="GeneID" id="97183706"/>
<dbReference type="GO" id="GO:0003677">
    <property type="term" value="F:DNA binding"/>
    <property type="evidence" value="ECO:0007669"/>
    <property type="project" value="InterPro"/>
</dbReference>
<dbReference type="Pfam" id="PF01527">
    <property type="entry name" value="HTH_Tnp_1"/>
    <property type="match status" value="1"/>
</dbReference>
<sequence>MIKVRRKYDRIFKERAVELSKNRKNLSELARELGISAAQLYKWRKE</sequence>
<dbReference type="RefSeq" id="WP_112374249.1">
    <property type="nucleotide sequence ID" value="NZ_CP069793.1"/>
</dbReference>
<evidence type="ECO:0000313" key="2">
    <source>
        <dbReference type="Proteomes" id="UP000251241"/>
    </source>
</evidence>
<accession>A0A2X2IRU3</accession>
<dbReference type="AlphaFoldDB" id="A0A2X2IRU3"/>
<proteinExistence type="predicted"/>
<gene>
    <name evidence="1" type="ORF">NCTC11343_01523</name>
</gene>
<dbReference type="GO" id="GO:0006313">
    <property type="term" value="P:DNA transposition"/>
    <property type="evidence" value="ECO:0007669"/>
    <property type="project" value="InterPro"/>
</dbReference>
<organism evidence="1 2">
    <name type="scientific">Sphingobacterium multivorum</name>
    <dbReference type="NCBI Taxonomy" id="28454"/>
    <lineage>
        <taxon>Bacteria</taxon>
        <taxon>Pseudomonadati</taxon>
        <taxon>Bacteroidota</taxon>
        <taxon>Sphingobacteriia</taxon>
        <taxon>Sphingobacteriales</taxon>
        <taxon>Sphingobacteriaceae</taxon>
        <taxon>Sphingobacterium</taxon>
    </lineage>
</organism>
<name>A0A2X2IRU3_SPHMU</name>
<dbReference type="InterPro" id="IPR009057">
    <property type="entry name" value="Homeodomain-like_sf"/>
</dbReference>
<evidence type="ECO:0000313" key="1">
    <source>
        <dbReference type="EMBL" id="SPZ84967.1"/>
    </source>
</evidence>
<reference evidence="1 2" key="1">
    <citation type="submission" date="2018-06" db="EMBL/GenBank/DDBJ databases">
        <authorList>
            <consortium name="Pathogen Informatics"/>
            <person name="Doyle S."/>
        </authorList>
    </citation>
    <scope>NUCLEOTIDE SEQUENCE [LARGE SCALE GENOMIC DNA]</scope>
    <source>
        <strain evidence="1 2">NCTC11343</strain>
    </source>
</reference>
<dbReference type="SUPFAM" id="SSF46689">
    <property type="entry name" value="Homeodomain-like"/>
    <property type="match status" value="1"/>
</dbReference>
<dbReference type="GO" id="GO:0004803">
    <property type="term" value="F:transposase activity"/>
    <property type="evidence" value="ECO:0007669"/>
    <property type="project" value="InterPro"/>
</dbReference>
<protein>
    <submittedName>
        <fullName evidence="1">Transposase</fullName>
    </submittedName>
</protein>
<dbReference type="EMBL" id="UAUU01000005">
    <property type="protein sequence ID" value="SPZ84967.1"/>
    <property type="molecule type" value="Genomic_DNA"/>
</dbReference>
<dbReference type="Proteomes" id="UP000251241">
    <property type="component" value="Unassembled WGS sequence"/>
</dbReference>
<dbReference type="InterPro" id="IPR002514">
    <property type="entry name" value="Transposase_8"/>
</dbReference>